<accession>A0A2A4X2B4</accession>
<proteinExistence type="inferred from homology"/>
<dbReference type="GO" id="GO:0160147">
    <property type="term" value="F:tRNA pseudouridine(38-40) synthase activity"/>
    <property type="evidence" value="ECO:0007669"/>
    <property type="project" value="UniProtKB-EC"/>
</dbReference>
<dbReference type="EMBL" id="NVUL01000060">
    <property type="protein sequence ID" value="PCI76219.1"/>
    <property type="molecule type" value="Genomic_DNA"/>
</dbReference>
<protein>
    <recommendedName>
        <fullName evidence="4">tRNA pseudouridine synthase A</fullName>
        <ecNumber evidence="4">5.4.99.12</ecNumber>
    </recommendedName>
    <alternativeName>
        <fullName evidence="4">tRNA pseudouridine(38-40) synthase</fullName>
    </alternativeName>
    <alternativeName>
        <fullName evidence="4">tRNA pseudouridylate synthase I</fullName>
    </alternativeName>
    <alternativeName>
        <fullName evidence="4">tRNA-uridine isomerase I</fullName>
    </alternativeName>
</protein>
<dbReference type="PANTHER" id="PTHR11142:SF0">
    <property type="entry name" value="TRNA PSEUDOURIDINE SYNTHASE-LIKE 1"/>
    <property type="match status" value="1"/>
</dbReference>
<reference evidence="10" key="1">
    <citation type="submission" date="2017-08" db="EMBL/GenBank/DDBJ databases">
        <title>A dynamic microbial community with high functional redundancy inhabits the cold, oxic subseafloor aquifer.</title>
        <authorList>
            <person name="Tully B.J."/>
            <person name="Wheat C.G."/>
            <person name="Glazer B.T."/>
            <person name="Huber J.A."/>
        </authorList>
    </citation>
    <scope>NUCLEOTIDE SEQUENCE [LARGE SCALE GENOMIC DNA]</scope>
</reference>
<dbReference type="Gene3D" id="3.30.70.660">
    <property type="entry name" value="Pseudouridine synthase I, catalytic domain, C-terminal subdomain"/>
    <property type="match status" value="1"/>
</dbReference>
<dbReference type="EC" id="5.4.99.12" evidence="4"/>
<dbReference type="Gene3D" id="3.30.70.580">
    <property type="entry name" value="Pseudouridine synthase I, catalytic domain, N-terminal subdomain"/>
    <property type="match status" value="1"/>
</dbReference>
<dbReference type="CDD" id="cd02570">
    <property type="entry name" value="PseudoU_synth_EcTruA"/>
    <property type="match status" value="1"/>
</dbReference>
<dbReference type="SUPFAM" id="SSF55120">
    <property type="entry name" value="Pseudouridine synthase"/>
    <property type="match status" value="1"/>
</dbReference>
<keyword evidence="2 4" id="KW-0819">tRNA processing</keyword>
<dbReference type="FunFam" id="3.30.70.580:FF:000001">
    <property type="entry name" value="tRNA pseudouridine synthase A"/>
    <property type="match status" value="1"/>
</dbReference>
<evidence type="ECO:0000313" key="10">
    <source>
        <dbReference type="Proteomes" id="UP000218767"/>
    </source>
</evidence>
<evidence type="ECO:0000256" key="7">
    <source>
        <dbReference type="RuleBase" id="RU003792"/>
    </source>
</evidence>
<keyword evidence="3 4" id="KW-0413">Isomerase</keyword>
<dbReference type="GO" id="GO:0003723">
    <property type="term" value="F:RNA binding"/>
    <property type="evidence" value="ECO:0007669"/>
    <property type="project" value="InterPro"/>
</dbReference>
<gene>
    <name evidence="4" type="primary">truA</name>
    <name evidence="9" type="ORF">COB20_11020</name>
</gene>
<feature type="domain" description="Pseudouridine synthase I TruA alpha/beta" evidence="8">
    <location>
        <begin position="155"/>
        <end position="257"/>
    </location>
</feature>
<dbReference type="PANTHER" id="PTHR11142">
    <property type="entry name" value="PSEUDOURIDYLATE SYNTHASE"/>
    <property type="match status" value="1"/>
</dbReference>
<dbReference type="GO" id="GO:0031119">
    <property type="term" value="P:tRNA pseudouridine synthesis"/>
    <property type="evidence" value="ECO:0007669"/>
    <property type="project" value="UniProtKB-UniRule"/>
</dbReference>
<dbReference type="InterPro" id="IPR020094">
    <property type="entry name" value="TruA/RsuA/RluB/E/F_N"/>
</dbReference>
<dbReference type="InterPro" id="IPR001406">
    <property type="entry name" value="PsdUridine_synth_TruA"/>
</dbReference>
<evidence type="ECO:0000259" key="8">
    <source>
        <dbReference type="Pfam" id="PF01416"/>
    </source>
</evidence>
<evidence type="ECO:0000256" key="1">
    <source>
        <dbReference type="ARBA" id="ARBA00009375"/>
    </source>
</evidence>
<comment type="caution">
    <text evidence="4">Lacks conserved residue(s) required for the propagation of feature annotation.</text>
</comment>
<evidence type="ECO:0000256" key="3">
    <source>
        <dbReference type="ARBA" id="ARBA00023235"/>
    </source>
</evidence>
<evidence type="ECO:0000256" key="2">
    <source>
        <dbReference type="ARBA" id="ARBA00022694"/>
    </source>
</evidence>
<dbReference type="InterPro" id="IPR020103">
    <property type="entry name" value="PsdUridine_synth_cat_dom_sf"/>
</dbReference>
<evidence type="ECO:0000313" key="9">
    <source>
        <dbReference type="EMBL" id="PCI76219.1"/>
    </source>
</evidence>
<dbReference type="Pfam" id="PF01416">
    <property type="entry name" value="PseudoU_synth_1"/>
    <property type="match status" value="2"/>
</dbReference>
<comment type="subunit">
    <text evidence="4">Homodimer.</text>
</comment>
<evidence type="ECO:0000256" key="4">
    <source>
        <dbReference type="HAMAP-Rule" id="MF_00171"/>
    </source>
</evidence>
<comment type="similarity">
    <text evidence="1 4 7">Belongs to the tRNA pseudouridine synthase TruA family.</text>
</comment>
<comment type="caution">
    <text evidence="9">The sequence shown here is derived from an EMBL/GenBank/DDBJ whole genome shotgun (WGS) entry which is preliminary data.</text>
</comment>
<evidence type="ECO:0000256" key="6">
    <source>
        <dbReference type="PIRSR" id="PIRSR001430-2"/>
    </source>
</evidence>
<feature type="active site" description="Nucleophile" evidence="4 5">
    <location>
        <position position="64"/>
    </location>
</feature>
<dbReference type="AlphaFoldDB" id="A0A2A4X2B4"/>
<name>A0A2A4X2B4_9GAMM</name>
<organism evidence="9 10">
    <name type="scientific">SAR86 cluster bacterium</name>
    <dbReference type="NCBI Taxonomy" id="2030880"/>
    <lineage>
        <taxon>Bacteria</taxon>
        <taxon>Pseudomonadati</taxon>
        <taxon>Pseudomonadota</taxon>
        <taxon>Gammaproteobacteria</taxon>
        <taxon>SAR86 cluster</taxon>
    </lineage>
</organism>
<dbReference type="InterPro" id="IPR020097">
    <property type="entry name" value="PsdUridine_synth_TruA_a/b_dom"/>
</dbReference>
<feature type="domain" description="Pseudouridine synthase I TruA alpha/beta" evidence="8">
    <location>
        <begin position="19"/>
        <end position="115"/>
    </location>
</feature>
<feature type="binding site" evidence="4 6">
    <location>
        <position position="122"/>
    </location>
    <ligand>
        <name>substrate</name>
    </ligand>
</feature>
<dbReference type="InterPro" id="IPR020095">
    <property type="entry name" value="PsdUridine_synth_TruA_C"/>
</dbReference>
<comment type="function">
    <text evidence="4">Formation of pseudouridine at positions 38, 39 and 40 in the anticodon stem and loop of transfer RNAs.</text>
</comment>
<dbReference type="PIRSF" id="PIRSF001430">
    <property type="entry name" value="tRNA_psdUrid_synth"/>
    <property type="match status" value="1"/>
</dbReference>
<evidence type="ECO:0000256" key="5">
    <source>
        <dbReference type="PIRSR" id="PIRSR001430-1"/>
    </source>
</evidence>
<dbReference type="HAMAP" id="MF_00171">
    <property type="entry name" value="TruA"/>
    <property type="match status" value="1"/>
</dbReference>
<dbReference type="NCBIfam" id="TIGR00071">
    <property type="entry name" value="hisT_truA"/>
    <property type="match status" value="1"/>
</dbReference>
<dbReference type="Proteomes" id="UP000218767">
    <property type="component" value="Unassembled WGS sequence"/>
</dbReference>
<sequence>MSTPEQATPNNHRIALGIEYDGSAYSGWQKQKFPQQETVQQYVETALSKVADRDVVVSCAGRTDAGVHATCQVVHFDTEIDRGTRAWTQGVNSMLPRSIRVVWSRTQKDDFHARFSALSRRYFYLIYRRDTQSAMLHGRASYSRRELDEDSMQSAAQHFLGEQDFTSFRAAGCQSKTAMRNVMHANIYRRGGFLIFDVKANAFLQHMVRNMMGSLLQVGRGDQDPAWIAELLSLQDRTRAAPTALPDGLYLVGVEYPQSCDLPSEISLPDLLLAI</sequence>
<comment type="catalytic activity">
    <reaction evidence="4 7">
        <text>uridine(38/39/40) in tRNA = pseudouridine(38/39/40) in tRNA</text>
        <dbReference type="Rhea" id="RHEA:22376"/>
        <dbReference type="Rhea" id="RHEA-COMP:10085"/>
        <dbReference type="Rhea" id="RHEA-COMP:10087"/>
        <dbReference type="ChEBI" id="CHEBI:65314"/>
        <dbReference type="ChEBI" id="CHEBI:65315"/>
        <dbReference type="EC" id="5.4.99.12"/>
    </reaction>
</comment>